<comment type="caution">
    <text evidence="1">The sequence shown here is derived from an EMBL/GenBank/DDBJ whole genome shotgun (WGS) entry which is preliminary data.</text>
</comment>
<dbReference type="Proteomes" id="UP000280935">
    <property type="component" value="Unassembled WGS sequence"/>
</dbReference>
<dbReference type="AlphaFoldDB" id="A0A3P1WUN0"/>
<gene>
    <name evidence="1" type="ORF">EII35_07670</name>
</gene>
<evidence type="ECO:0000313" key="2">
    <source>
        <dbReference type="Proteomes" id="UP000280935"/>
    </source>
</evidence>
<organism evidence="1 2">
    <name type="scientific">Arachnia propionica</name>
    <dbReference type="NCBI Taxonomy" id="1750"/>
    <lineage>
        <taxon>Bacteria</taxon>
        <taxon>Bacillati</taxon>
        <taxon>Actinomycetota</taxon>
        <taxon>Actinomycetes</taxon>
        <taxon>Propionibacteriales</taxon>
        <taxon>Propionibacteriaceae</taxon>
        <taxon>Arachnia</taxon>
    </lineage>
</organism>
<reference evidence="1 2" key="1">
    <citation type="submission" date="2018-11" db="EMBL/GenBank/DDBJ databases">
        <title>Genomes From Bacteria Associated with the Canine Oral Cavity: a Test Case for Automated Genome-Based Taxonomic Assignment.</title>
        <authorList>
            <person name="Coil D.A."/>
            <person name="Jospin G."/>
            <person name="Darling A.E."/>
            <person name="Wallis C."/>
            <person name="Davis I.J."/>
            <person name="Harris S."/>
            <person name="Eisen J.A."/>
            <person name="Holcombe L.J."/>
            <person name="O'Flynn C."/>
        </authorList>
    </citation>
    <scope>NUCLEOTIDE SEQUENCE [LARGE SCALE GENOMIC DNA]</scope>
    <source>
        <strain evidence="1 2">OH2822_COT-296</strain>
    </source>
</reference>
<evidence type="ECO:0000313" key="1">
    <source>
        <dbReference type="EMBL" id="RRD49618.1"/>
    </source>
</evidence>
<dbReference type="OrthoDB" id="9802969at2"/>
<dbReference type="RefSeq" id="WP_125227877.1">
    <property type="nucleotide sequence ID" value="NZ_RQYT01000014.1"/>
</dbReference>
<sequence>MARQIVTQDQIVRLLAEGATELRLEAGAIVTDVAAEMAQDRGLRLVRDREPGPVLGEPVARDEVRRAVIAALGSEPEQLDAVLDRVMRA</sequence>
<proteinExistence type="predicted"/>
<protein>
    <submittedName>
        <fullName evidence="1">Uncharacterized protein</fullName>
    </submittedName>
</protein>
<name>A0A3P1WUN0_9ACTN</name>
<dbReference type="EMBL" id="RQYT01000014">
    <property type="protein sequence ID" value="RRD49618.1"/>
    <property type="molecule type" value="Genomic_DNA"/>
</dbReference>
<accession>A0A3P1WUN0</accession>